<evidence type="ECO:0000256" key="1">
    <source>
        <dbReference type="SAM" id="Phobius"/>
    </source>
</evidence>
<gene>
    <name evidence="3" type="ORF">IFE08_09250</name>
</gene>
<keyword evidence="1" id="KW-0812">Transmembrane</keyword>
<dbReference type="InterPro" id="IPR003675">
    <property type="entry name" value="Rce1/LyrA-like_dom"/>
</dbReference>
<keyword evidence="3" id="KW-0482">Metalloprotease</keyword>
<keyword evidence="1" id="KW-1133">Transmembrane helix</keyword>
<keyword evidence="3" id="KW-0378">Hydrolase</keyword>
<proteinExistence type="predicted"/>
<feature type="transmembrane region" description="Helical" evidence="1">
    <location>
        <begin position="39"/>
        <end position="58"/>
    </location>
</feature>
<keyword evidence="1" id="KW-0472">Membrane</keyword>
<dbReference type="GO" id="GO:0008237">
    <property type="term" value="F:metallopeptidase activity"/>
    <property type="evidence" value="ECO:0007669"/>
    <property type="project" value="UniProtKB-KW"/>
</dbReference>
<keyword evidence="3" id="KW-0645">Protease</keyword>
<evidence type="ECO:0000313" key="3">
    <source>
        <dbReference type="EMBL" id="QOW60033.1"/>
    </source>
</evidence>
<reference evidence="3 4" key="1">
    <citation type="submission" date="2020-09" db="EMBL/GenBank/DDBJ databases">
        <title>Characterization of Treponema spp. from bovine digital dermatitis in Korea.</title>
        <authorList>
            <person name="Espiritu H.M."/>
            <person name="Cho Y.I."/>
            <person name="Mamuad L."/>
        </authorList>
    </citation>
    <scope>NUCLEOTIDE SEQUENCE [LARGE SCALE GENOMIC DNA]</scope>
    <source>
        <strain evidence="3 4">KS1</strain>
    </source>
</reference>
<dbReference type="GO" id="GO:0004175">
    <property type="term" value="F:endopeptidase activity"/>
    <property type="evidence" value="ECO:0007669"/>
    <property type="project" value="UniProtKB-ARBA"/>
</dbReference>
<accession>A0A7S6WMT2</accession>
<feature type="transmembrane region" description="Helical" evidence="1">
    <location>
        <begin position="128"/>
        <end position="147"/>
    </location>
</feature>
<dbReference type="Proteomes" id="UP000593915">
    <property type="component" value="Chromosome"/>
</dbReference>
<sequence length="148" mass="17226">MNYDKKKIVNLTEFIIIFSFFILPPMLTSSSARYENGAFSFSELLRICFFAGYEEVLYRAYLPFRLKTLCFKFKNKKTFYFCLTEILPIVFFAAAHIYLGVLNTAYAFFAGAAFRLFYVFLKKKIHYAAALGVIIFIHSLNNCLSIFL</sequence>
<evidence type="ECO:0000313" key="4">
    <source>
        <dbReference type="Proteomes" id="UP000593915"/>
    </source>
</evidence>
<dbReference type="GO" id="GO:0006508">
    <property type="term" value="P:proteolysis"/>
    <property type="evidence" value="ECO:0007669"/>
    <property type="project" value="UniProtKB-KW"/>
</dbReference>
<feature type="transmembrane region" description="Helical" evidence="1">
    <location>
        <begin position="79"/>
        <end position="99"/>
    </location>
</feature>
<evidence type="ECO:0000259" key="2">
    <source>
        <dbReference type="Pfam" id="PF02517"/>
    </source>
</evidence>
<dbReference type="AlphaFoldDB" id="A0A7S6WMT2"/>
<dbReference type="GO" id="GO:0080120">
    <property type="term" value="P:CAAX-box protein maturation"/>
    <property type="evidence" value="ECO:0007669"/>
    <property type="project" value="UniProtKB-ARBA"/>
</dbReference>
<feature type="domain" description="CAAX prenyl protease 2/Lysostaphin resistance protein A-like" evidence="2">
    <location>
        <begin position="43"/>
        <end position="143"/>
    </location>
</feature>
<protein>
    <submittedName>
        <fullName evidence="3">CPBP family intramembrane metalloprotease</fullName>
    </submittedName>
</protein>
<feature type="transmembrane region" description="Helical" evidence="1">
    <location>
        <begin position="7"/>
        <end position="27"/>
    </location>
</feature>
<dbReference type="Pfam" id="PF02517">
    <property type="entry name" value="Rce1-like"/>
    <property type="match status" value="1"/>
</dbReference>
<dbReference type="EMBL" id="CP061839">
    <property type="protein sequence ID" value="QOW60033.1"/>
    <property type="molecule type" value="Genomic_DNA"/>
</dbReference>
<organism evidence="3 4">
    <name type="scientific">Treponema pedis</name>
    <dbReference type="NCBI Taxonomy" id="409322"/>
    <lineage>
        <taxon>Bacteria</taxon>
        <taxon>Pseudomonadati</taxon>
        <taxon>Spirochaetota</taxon>
        <taxon>Spirochaetia</taxon>
        <taxon>Spirochaetales</taxon>
        <taxon>Treponemataceae</taxon>
        <taxon>Treponema</taxon>
    </lineage>
</organism>
<name>A0A7S6WMT2_9SPIR</name>